<dbReference type="PANTHER" id="PTHR44329">
    <property type="entry name" value="SERINE/THREONINE-PROTEIN KINASE TNNI3K-RELATED"/>
    <property type="match status" value="1"/>
</dbReference>
<organism evidence="2 3">
    <name type="scientific">Rhizophagus clarus</name>
    <dbReference type="NCBI Taxonomy" id="94130"/>
    <lineage>
        <taxon>Eukaryota</taxon>
        <taxon>Fungi</taxon>
        <taxon>Fungi incertae sedis</taxon>
        <taxon>Mucoromycota</taxon>
        <taxon>Glomeromycotina</taxon>
        <taxon>Glomeromycetes</taxon>
        <taxon>Glomerales</taxon>
        <taxon>Glomeraceae</taxon>
        <taxon>Rhizophagus</taxon>
    </lineage>
</organism>
<dbReference type="SUPFAM" id="SSF56112">
    <property type="entry name" value="Protein kinase-like (PK-like)"/>
    <property type="match status" value="1"/>
</dbReference>
<evidence type="ECO:0000259" key="1">
    <source>
        <dbReference type="PROSITE" id="PS50011"/>
    </source>
</evidence>
<comment type="caution">
    <text evidence="2">The sequence shown here is derived from an EMBL/GenBank/DDBJ whole genome shotgun (WGS) entry which is preliminary data.</text>
</comment>
<name>A0A2Z6RRV5_9GLOM</name>
<reference evidence="2 3" key="1">
    <citation type="submission" date="2017-11" db="EMBL/GenBank/DDBJ databases">
        <title>The genome of Rhizophagus clarus HR1 reveals common genetic basis of auxotrophy among arbuscular mycorrhizal fungi.</title>
        <authorList>
            <person name="Kobayashi Y."/>
        </authorList>
    </citation>
    <scope>NUCLEOTIDE SEQUENCE [LARGE SCALE GENOMIC DNA]</scope>
    <source>
        <strain evidence="2 3">HR1</strain>
    </source>
</reference>
<evidence type="ECO:0000313" key="3">
    <source>
        <dbReference type="Proteomes" id="UP000247702"/>
    </source>
</evidence>
<dbReference type="InterPro" id="IPR011009">
    <property type="entry name" value="Kinase-like_dom_sf"/>
</dbReference>
<feature type="domain" description="Protein kinase" evidence="1">
    <location>
        <begin position="1"/>
        <end position="245"/>
    </location>
</feature>
<dbReference type="Pfam" id="PF00069">
    <property type="entry name" value="Pkinase"/>
    <property type="match status" value="1"/>
</dbReference>
<accession>A0A2Z6RRV5</accession>
<gene>
    <name evidence="2" type="ORF">RclHR1_03600015</name>
</gene>
<evidence type="ECO:0000313" key="2">
    <source>
        <dbReference type="EMBL" id="GBB99719.1"/>
    </source>
</evidence>
<dbReference type="GO" id="GO:0005524">
    <property type="term" value="F:ATP binding"/>
    <property type="evidence" value="ECO:0007669"/>
    <property type="project" value="InterPro"/>
</dbReference>
<dbReference type="Gene3D" id="1.10.510.10">
    <property type="entry name" value="Transferase(Phosphotransferase) domain 1"/>
    <property type="match status" value="1"/>
</dbReference>
<dbReference type="Proteomes" id="UP000247702">
    <property type="component" value="Unassembled WGS sequence"/>
</dbReference>
<dbReference type="PROSITE" id="PS50011">
    <property type="entry name" value="PROTEIN_KINASE_DOM"/>
    <property type="match status" value="1"/>
</dbReference>
<proteinExistence type="predicted"/>
<dbReference type="GO" id="GO:0004674">
    <property type="term" value="F:protein serine/threonine kinase activity"/>
    <property type="evidence" value="ECO:0007669"/>
    <property type="project" value="TreeGrafter"/>
</dbReference>
<keyword evidence="3" id="KW-1185">Reference proteome</keyword>
<dbReference type="EMBL" id="BEXD01002891">
    <property type="protein sequence ID" value="GBB99719.1"/>
    <property type="molecule type" value="Genomic_DNA"/>
</dbReference>
<sequence>MFITKEVALKCLNNLNENNLNENLDEILNEWDCHKKCLWSSRIIYLHGFTKNPNTLNYMVVLDYANKGNLRMNLTEVIENNWKQKLFMLYKIISGLNCIHKKNLIHCDFHDGNILNHKFEEEKIDEVFISDLGLCQPIKSFLKKGDIFGVVPFMAPEVLRGKSYTPASDIYSFSMIMWEFTSGVPPFNDRAHDLHLSLSICKGERPKITENTPQCYVDLMKKCWNEDPLKRPSAEKVSNIIENWIFRPYDKVNHKEISDDKISKELKSNIMEFINAPVGNNNPITKSHPQAYYKSHLLDFTSSKVNEILESECSNYILVNDESSEKLDENVKSECVDCTISLSADKN</sequence>
<protein>
    <recommendedName>
        <fullName evidence="1">Protein kinase domain-containing protein</fullName>
    </recommendedName>
</protein>
<dbReference type="InterPro" id="IPR051681">
    <property type="entry name" value="Ser/Thr_Kinases-Pseudokinases"/>
</dbReference>
<dbReference type="InterPro" id="IPR000719">
    <property type="entry name" value="Prot_kinase_dom"/>
</dbReference>
<dbReference type="AlphaFoldDB" id="A0A2Z6RRV5"/>